<accession>A0AAD9ZKY6</accession>
<sequence>MACITKKRDNVEDYVDDYLKKLAYLRTHSYNFHTIPDKNLWPNGNFETVLPPIRNRGVGRPRLSRRRGSNEPKKMQKSVGFRCGICKEVGHNSRTCINKSHPEVLWFTSTHEGTLTRRDATNYVSPQPLTQGAPQPSQ</sequence>
<name>A0AAD9ZKY6_9ROSI</name>
<organism evidence="2 3">
    <name type="scientific">Dipteronia sinensis</name>
    <dbReference type="NCBI Taxonomy" id="43782"/>
    <lineage>
        <taxon>Eukaryota</taxon>
        <taxon>Viridiplantae</taxon>
        <taxon>Streptophyta</taxon>
        <taxon>Embryophyta</taxon>
        <taxon>Tracheophyta</taxon>
        <taxon>Spermatophyta</taxon>
        <taxon>Magnoliopsida</taxon>
        <taxon>eudicotyledons</taxon>
        <taxon>Gunneridae</taxon>
        <taxon>Pentapetalae</taxon>
        <taxon>rosids</taxon>
        <taxon>malvids</taxon>
        <taxon>Sapindales</taxon>
        <taxon>Sapindaceae</taxon>
        <taxon>Hippocastanoideae</taxon>
        <taxon>Acereae</taxon>
        <taxon>Dipteronia</taxon>
    </lineage>
</organism>
<reference evidence="2" key="1">
    <citation type="journal article" date="2023" name="Plant J.">
        <title>Genome sequences and population genomics provide insights into the demographic history, inbreeding, and mutation load of two 'living fossil' tree species of Dipteronia.</title>
        <authorList>
            <person name="Feng Y."/>
            <person name="Comes H.P."/>
            <person name="Chen J."/>
            <person name="Zhu S."/>
            <person name="Lu R."/>
            <person name="Zhang X."/>
            <person name="Li P."/>
            <person name="Qiu J."/>
            <person name="Olsen K.M."/>
            <person name="Qiu Y."/>
        </authorList>
    </citation>
    <scope>NUCLEOTIDE SEQUENCE</scope>
    <source>
        <strain evidence="2">NBL</strain>
    </source>
</reference>
<gene>
    <name evidence="2" type="ORF">Dsin_030360</name>
</gene>
<feature type="region of interest" description="Disordered" evidence="1">
    <location>
        <begin position="57"/>
        <end position="76"/>
    </location>
</feature>
<protein>
    <submittedName>
        <fullName evidence="2">Uncharacterized protein</fullName>
    </submittedName>
</protein>
<comment type="caution">
    <text evidence="2">The sequence shown here is derived from an EMBL/GenBank/DDBJ whole genome shotgun (WGS) entry which is preliminary data.</text>
</comment>
<evidence type="ECO:0000313" key="2">
    <source>
        <dbReference type="EMBL" id="KAK3183074.1"/>
    </source>
</evidence>
<feature type="compositionally biased region" description="Basic residues" evidence="1">
    <location>
        <begin position="57"/>
        <end position="67"/>
    </location>
</feature>
<proteinExistence type="predicted"/>
<evidence type="ECO:0000313" key="3">
    <source>
        <dbReference type="Proteomes" id="UP001281410"/>
    </source>
</evidence>
<evidence type="ECO:0000256" key="1">
    <source>
        <dbReference type="SAM" id="MobiDB-lite"/>
    </source>
</evidence>
<dbReference type="Proteomes" id="UP001281410">
    <property type="component" value="Unassembled WGS sequence"/>
</dbReference>
<keyword evidence="3" id="KW-1185">Reference proteome</keyword>
<dbReference type="AlphaFoldDB" id="A0AAD9ZKY6"/>
<dbReference type="EMBL" id="JANJYJ010000010">
    <property type="protein sequence ID" value="KAK3183074.1"/>
    <property type="molecule type" value="Genomic_DNA"/>
</dbReference>